<gene>
    <name evidence="2" type="ORF">NDI86_14210</name>
</gene>
<evidence type="ECO:0000313" key="3">
    <source>
        <dbReference type="Proteomes" id="UP001268864"/>
    </source>
</evidence>
<dbReference type="InterPro" id="IPR043899">
    <property type="entry name" value="DUF5789"/>
</dbReference>
<evidence type="ECO:0000256" key="1">
    <source>
        <dbReference type="SAM" id="MobiDB-lite"/>
    </source>
</evidence>
<dbReference type="EMBL" id="JAMQOS010000004">
    <property type="protein sequence ID" value="MDS0283281.1"/>
    <property type="molecule type" value="Genomic_DNA"/>
</dbReference>
<organism evidence="2 3">
    <name type="scientific">Haloarcula onubensis</name>
    <dbReference type="NCBI Taxonomy" id="2950539"/>
    <lineage>
        <taxon>Archaea</taxon>
        <taxon>Methanobacteriati</taxon>
        <taxon>Methanobacteriota</taxon>
        <taxon>Stenosarchaea group</taxon>
        <taxon>Halobacteria</taxon>
        <taxon>Halobacteriales</taxon>
        <taxon>Haloarculaceae</taxon>
        <taxon>Haloarcula</taxon>
    </lineage>
</organism>
<feature type="compositionally biased region" description="Polar residues" evidence="1">
    <location>
        <begin position="74"/>
        <end position="87"/>
    </location>
</feature>
<protein>
    <recommendedName>
        <fullName evidence="4">DUF2795 domain-containing protein</fullName>
    </recommendedName>
</protein>
<keyword evidence="3" id="KW-1185">Reference proteome</keyword>
<name>A0ABU2FSZ8_9EURY</name>
<evidence type="ECO:0008006" key="4">
    <source>
        <dbReference type="Google" id="ProtNLM"/>
    </source>
</evidence>
<dbReference type="RefSeq" id="WP_310901113.1">
    <property type="nucleotide sequence ID" value="NZ_JAMQOS010000004.1"/>
</dbReference>
<accession>A0ABU2FSZ8</accession>
<feature type="compositionally biased region" description="Low complexity" evidence="1">
    <location>
        <begin position="96"/>
        <end position="109"/>
    </location>
</feature>
<feature type="region of interest" description="Disordered" evidence="1">
    <location>
        <begin position="74"/>
        <end position="124"/>
    </location>
</feature>
<reference evidence="2 3" key="1">
    <citation type="submission" date="2022-06" db="EMBL/GenBank/DDBJ databases">
        <title>Halomicroarcula sp. a new haloarchaeum isolate from saline soil.</title>
        <authorList>
            <person name="Strakova D."/>
            <person name="Galisteo C."/>
            <person name="Sanchez-Porro C."/>
            <person name="Ventosa A."/>
        </authorList>
    </citation>
    <scope>NUCLEOTIDE SEQUENCE [LARGE SCALE GENOMIC DNA]</scope>
    <source>
        <strain evidence="2 3">S3CR25-11</strain>
    </source>
</reference>
<sequence length="124" mass="13511">MDDPAHVEGVDFTAINPVLEDITYPITAAEFVDRYGDRTLGRTNADPIAVADLFEYMGEDTFESKGDVRQMVLSQMPRNSEGRTNYSDRGGATPMETEAAEAATEQTTADLEPGVSTDPDTTQE</sequence>
<dbReference type="Pfam" id="PF19102">
    <property type="entry name" value="DUF5789"/>
    <property type="match status" value="1"/>
</dbReference>
<dbReference type="Proteomes" id="UP001268864">
    <property type="component" value="Unassembled WGS sequence"/>
</dbReference>
<comment type="caution">
    <text evidence="2">The sequence shown here is derived from an EMBL/GenBank/DDBJ whole genome shotgun (WGS) entry which is preliminary data.</text>
</comment>
<evidence type="ECO:0000313" key="2">
    <source>
        <dbReference type="EMBL" id="MDS0283281.1"/>
    </source>
</evidence>
<proteinExistence type="predicted"/>